<organism evidence="1 2">
    <name type="scientific">Dallia pectoralis</name>
    <name type="common">Alaska blackfish</name>
    <dbReference type="NCBI Taxonomy" id="75939"/>
    <lineage>
        <taxon>Eukaryota</taxon>
        <taxon>Metazoa</taxon>
        <taxon>Chordata</taxon>
        <taxon>Craniata</taxon>
        <taxon>Vertebrata</taxon>
        <taxon>Euteleostomi</taxon>
        <taxon>Actinopterygii</taxon>
        <taxon>Neopterygii</taxon>
        <taxon>Teleostei</taxon>
        <taxon>Protacanthopterygii</taxon>
        <taxon>Esociformes</taxon>
        <taxon>Umbridae</taxon>
        <taxon>Dallia</taxon>
    </lineage>
</organism>
<dbReference type="EMBL" id="CM055738">
    <property type="protein sequence ID" value="KAJ8004735.1"/>
    <property type="molecule type" value="Genomic_DNA"/>
</dbReference>
<keyword evidence="2" id="KW-1185">Reference proteome</keyword>
<name>A0ACC2GMQ7_DALPE</name>
<evidence type="ECO:0000313" key="2">
    <source>
        <dbReference type="Proteomes" id="UP001157502"/>
    </source>
</evidence>
<reference evidence="1" key="1">
    <citation type="submission" date="2021-05" db="EMBL/GenBank/DDBJ databases">
        <authorList>
            <person name="Pan Q."/>
            <person name="Jouanno E."/>
            <person name="Zahm M."/>
            <person name="Klopp C."/>
            <person name="Cabau C."/>
            <person name="Louis A."/>
            <person name="Berthelot C."/>
            <person name="Parey E."/>
            <person name="Roest Crollius H."/>
            <person name="Montfort J."/>
            <person name="Robinson-Rechavi M."/>
            <person name="Bouchez O."/>
            <person name="Lampietro C."/>
            <person name="Lopez Roques C."/>
            <person name="Donnadieu C."/>
            <person name="Postlethwait J."/>
            <person name="Bobe J."/>
            <person name="Dillon D."/>
            <person name="Chandos A."/>
            <person name="von Hippel F."/>
            <person name="Guiguen Y."/>
        </authorList>
    </citation>
    <scope>NUCLEOTIDE SEQUENCE</scope>
    <source>
        <strain evidence="1">YG-Jan2019</strain>
    </source>
</reference>
<gene>
    <name evidence="1" type="ORF">DPEC_G00139380</name>
</gene>
<evidence type="ECO:0000313" key="1">
    <source>
        <dbReference type="EMBL" id="KAJ8004735.1"/>
    </source>
</evidence>
<sequence>MEVLLADRQSRRTTAENFSKAFWNFQIIGVSRLNSPPLWPFATRFILVRLRGRENTAPSPPPNPPEDDDCGPSSTALWGALAPGTRLPEMPSWHCLLSDLPLLAALPGHHTLERSGRL</sequence>
<protein>
    <submittedName>
        <fullName evidence="1">Uncharacterized protein</fullName>
    </submittedName>
</protein>
<proteinExistence type="predicted"/>
<dbReference type="Proteomes" id="UP001157502">
    <property type="component" value="Chromosome 11"/>
</dbReference>
<comment type="caution">
    <text evidence="1">The sequence shown here is derived from an EMBL/GenBank/DDBJ whole genome shotgun (WGS) entry which is preliminary data.</text>
</comment>
<accession>A0ACC2GMQ7</accession>